<dbReference type="Proteomes" id="UP001239994">
    <property type="component" value="Unassembled WGS sequence"/>
</dbReference>
<protein>
    <submittedName>
        <fullName evidence="1">Uncharacterized protein</fullName>
    </submittedName>
</protein>
<comment type="caution">
    <text evidence="1">The sequence shown here is derived from an EMBL/GenBank/DDBJ whole genome shotgun (WGS) entry which is preliminary data.</text>
</comment>
<sequence>MRQGDTLAGAPSRGSEQGARLCKVTRCTGTESKVTRLSQVTRFARCTLEGTVAGDTLGQVTAVPGDTLQGQWQVTACARDRGKVTRWPGAACAGDTLGQVTRLARELGKVTRLQGQCQVARLARCTLARCTLGKGQWQGTVSKVHAWPGDTCKGTESKVQSTSWMPHQQYVMQPTYMSAAAAVAPMQGTYIPQYTPLPPSAVPVEGLVTEASQTVASSQDINAPQQQIAVETSDHIPPYSYQSKYGLH</sequence>
<name>A0AAD8YX14_9TELE</name>
<keyword evidence="2" id="KW-1185">Reference proteome</keyword>
<evidence type="ECO:0000313" key="1">
    <source>
        <dbReference type="EMBL" id="KAK1788938.1"/>
    </source>
</evidence>
<reference evidence="1" key="1">
    <citation type="submission" date="2023-03" db="EMBL/GenBank/DDBJ databases">
        <title>Electrophorus voltai genome.</title>
        <authorList>
            <person name="Bian C."/>
        </authorList>
    </citation>
    <scope>NUCLEOTIDE SEQUENCE</scope>
    <source>
        <strain evidence="1">CB-2022</strain>
        <tissue evidence="1">Muscle</tissue>
    </source>
</reference>
<dbReference type="AlphaFoldDB" id="A0AAD8YX14"/>
<proteinExistence type="predicted"/>
<organism evidence="1 2">
    <name type="scientific">Electrophorus voltai</name>
    <dbReference type="NCBI Taxonomy" id="2609070"/>
    <lineage>
        <taxon>Eukaryota</taxon>
        <taxon>Metazoa</taxon>
        <taxon>Chordata</taxon>
        <taxon>Craniata</taxon>
        <taxon>Vertebrata</taxon>
        <taxon>Euteleostomi</taxon>
        <taxon>Actinopterygii</taxon>
        <taxon>Neopterygii</taxon>
        <taxon>Teleostei</taxon>
        <taxon>Ostariophysi</taxon>
        <taxon>Gymnotiformes</taxon>
        <taxon>Gymnotoidei</taxon>
        <taxon>Gymnotidae</taxon>
        <taxon>Electrophorus</taxon>
    </lineage>
</organism>
<evidence type="ECO:0000313" key="2">
    <source>
        <dbReference type="Proteomes" id="UP001239994"/>
    </source>
</evidence>
<dbReference type="EMBL" id="JAROKS010000022">
    <property type="protein sequence ID" value="KAK1788938.1"/>
    <property type="molecule type" value="Genomic_DNA"/>
</dbReference>
<gene>
    <name evidence="1" type="ORF">P4O66_015849</name>
</gene>
<accession>A0AAD8YX14</accession>